<dbReference type="AlphaFoldDB" id="A0A074MXA6"/>
<dbReference type="GO" id="GO:0005886">
    <property type="term" value="C:plasma membrane"/>
    <property type="evidence" value="ECO:0007669"/>
    <property type="project" value="UniProtKB-SubCell"/>
</dbReference>
<keyword evidence="3" id="KW-0812">Transmembrane</keyword>
<dbReference type="OrthoDB" id="9799090at2"/>
<organism evidence="5 6">
    <name type="scientific">Erythrobacter longus</name>
    <dbReference type="NCBI Taxonomy" id="1044"/>
    <lineage>
        <taxon>Bacteria</taxon>
        <taxon>Pseudomonadati</taxon>
        <taxon>Pseudomonadota</taxon>
        <taxon>Alphaproteobacteria</taxon>
        <taxon>Sphingomonadales</taxon>
        <taxon>Erythrobacteraceae</taxon>
        <taxon>Erythrobacter/Porphyrobacter group</taxon>
        <taxon>Erythrobacter</taxon>
    </lineage>
</organism>
<keyword evidence="3" id="KW-1133">Transmembrane helix</keyword>
<keyword evidence="3" id="KW-0472">Membrane</keyword>
<dbReference type="InterPro" id="IPR036291">
    <property type="entry name" value="NAD(P)-bd_dom_sf"/>
</dbReference>
<evidence type="ECO:0000259" key="4">
    <source>
        <dbReference type="PROSITE" id="PS51201"/>
    </source>
</evidence>
<feature type="region of interest" description="Disordered" evidence="2">
    <location>
        <begin position="1"/>
        <end position="26"/>
    </location>
</feature>
<comment type="subcellular location">
    <subcellularLocation>
        <location evidence="1">Cell membrane</location>
        <topology evidence="1">Multi-pass membrane protein</topology>
    </subcellularLocation>
</comment>
<dbReference type="InterPro" id="IPR003148">
    <property type="entry name" value="RCK_N"/>
</dbReference>
<evidence type="ECO:0000256" key="1">
    <source>
        <dbReference type="ARBA" id="ARBA00004651"/>
    </source>
</evidence>
<feature type="domain" description="RCK N-terminal" evidence="4">
    <location>
        <begin position="148"/>
        <end position="268"/>
    </location>
</feature>
<proteinExistence type="predicted"/>
<name>A0A074MXA6_ERYLO</name>
<evidence type="ECO:0000256" key="2">
    <source>
        <dbReference type="SAM" id="MobiDB-lite"/>
    </source>
</evidence>
<dbReference type="EMBL" id="JMIW01000003">
    <property type="protein sequence ID" value="KEO90242.1"/>
    <property type="molecule type" value="Genomic_DNA"/>
</dbReference>
<evidence type="ECO:0000256" key="3">
    <source>
        <dbReference type="SAM" id="Phobius"/>
    </source>
</evidence>
<comment type="caution">
    <text evidence="5">The sequence shown here is derived from an EMBL/GenBank/DDBJ whole genome shotgun (WGS) entry which is preliminary data.</text>
</comment>
<dbReference type="eggNOG" id="COG1226">
    <property type="taxonomic scope" value="Bacteria"/>
</dbReference>
<keyword evidence="6" id="KW-1185">Reference proteome</keyword>
<dbReference type="Pfam" id="PF07885">
    <property type="entry name" value="Ion_trans_2"/>
    <property type="match status" value="1"/>
</dbReference>
<dbReference type="PANTHER" id="PTHR43833">
    <property type="entry name" value="POTASSIUM CHANNEL PROTEIN 2-RELATED-RELATED"/>
    <property type="match status" value="1"/>
</dbReference>
<feature type="compositionally biased region" description="Gly residues" evidence="2">
    <location>
        <begin position="363"/>
        <end position="373"/>
    </location>
</feature>
<dbReference type="Pfam" id="PF02254">
    <property type="entry name" value="TrkA_N"/>
    <property type="match status" value="1"/>
</dbReference>
<feature type="transmembrane region" description="Helical" evidence="3">
    <location>
        <begin position="34"/>
        <end position="62"/>
    </location>
</feature>
<dbReference type="Gene3D" id="1.10.287.70">
    <property type="match status" value="1"/>
</dbReference>
<dbReference type="InterPro" id="IPR013099">
    <property type="entry name" value="K_chnl_dom"/>
</dbReference>
<dbReference type="GO" id="GO:0006813">
    <property type="term" value="P:potassium ion transport"/>
    <property type="evidence" value="ECO:0007669"/>
    <property type="project" value="InterPro"/>
</dbReference>
<dbReference type="SUPFAM" id="SSF51735">
    <property type="entry name" value="NAD(P)-binding Rossmann-fold domains"/>
    <property type="match status" value="1"/>
</dbReference>
<feature type="region of interest" description="Disordered" evidence="2">
    <location>
        <begin position="356"/>
        <end position="382"/>
    </location>
</feature>
<dbReference type="Gene3D" id="3.40.50.720">
    <property type="entry name" value="NAD(P)-binding Rossmann-like Domain"/>
    <property type="match status" value="1"/>
</dbReference>
<evidence type="ECO:0000313" key="6">
    <source>
        <dbReference type="Proteomes" id="UP000027647"/>
    </source>
</evidence>
<feature type="transmembrane region" description="Helical" evidence="3">
    <location>
        <begin position="74"/>
        <end position="96"/>
    </location>
</feature>
<accession>A0A074MXA6</accession>
<sequence>MAQRETERSFSRPRDSQRGRHPVQKRMRPLRRAVGLSVWADVSIRLGAAFALILLVVMIHWFDREGLVDNVDGHISFLDVVYFTMISITTTGFGDIAPVSAAARFKEAVIVTPIRFLVLFIFVGTTYNFFIKHSWEKWRMARIQEKLSNHVVVLGYGVSGSQSVEELIERGTPADKIVVVDPSEDRLREAEKLGVNVLAADATRDETLKAARISTAKNILVSAGRDDTSILIVLTVRHLAPKVPISVVVRADDNEILARQAGATNVINPVRFTGLLLAGSANGAHIAEYLADLASVSGRVQLVERVVTEEECGCSITELSTGGRGLRIYRNGRAIGFWEEECESLQPGDVIVEIVPSENGNQNGDGNGSGNGSGHSKSNGDS</sequence>
<reference evidence="5 6" key="1">
    <citation type="submission" date="2014-04" db="EMBL/GenBank/DDBJ databases">
        <title>A comprehensive comparison of genomes of Erythrobacter spp. strains.</title>
        <authorList>
            <person name="Zheng Q."/>
        </authorList>
    </citation>
    <scope>NUCLEOTIDE SEQUENCE [LARGE SCALE GENOMIC DNA]</scope>
    <source>
        <strain evidence="5 6">DSM 6997</strain>
    </source>
</reference>
<dbReference type="PANTHER" id="PTHR43833:SF9">
    <property type="entry name" value="POTASSIUM CHANNEL PROTEIN YUGO-RELATED"/>
    <property type="match status" value="1"/>
</dbReference>
<dbReference type="PROSITE" id="PS51201">
    <property type="entry name" value="RCK_N"/>
    <property type="match status" value="1"/>
</dbReference>
<dbReference type="SUPFAM" id="SSF81324">
    <property type="entry name" value="Voltage-gated potassium channels"/>
    <property type="match status" value="1"/>
</dbReference>
<gene>
    <name evidence="5" type="ORF">EH31_09130</name>
</gene>
<evidence type="ECO:0000313" key="5">
    <source>
        <dbReference type="EMBL" id="KEO90242.1"/>
    </source>
</evidence>
<dbReference type="Proteomes" id="UP000027647">
    <property type="component" value="Unassembled WGS sequence"/>
</dbReference>
<feature type="compositionally biased region" description="Basic and acidic residues" evidence="2">
    <location>
        <begin position="1"/>
        <end position="18"/>
    </location>
</feature>
<protein>
    <submittedName>
        <fullName evidence="5">Potassium transporter TrkA</fullName>
    </submittedName>
</protein>
<feature type="transmembrane region" description="Helical" evidence="3">
    <location>
        <begin position="108"/>
        <end position="130"/>
    </location>
</feature>
<dbReference type="STRING" id="1044.EH31_09130"/>
<dbReference type="InterPro" id="IPR050721">
    <property type="entry name" value="Trk_Ktr_HKT_K-transport"/>
</dbReference>